<evidence type="ECO:0008006" key="3">
    <source>
        <dbReference type="Google" id="ProtNLM"/>
    </source>
</evidence>
<dbReference type="EMBL" id="JBBMFP010000009">
    <property type="protein sequence ID" value="MEQ2431596.1"/>
    <property type="molecule type" value="Genomic_DNA"/>
</dbReference>
<reference evidence="1 2" key="1">
    <citation type="submission" date="2024-03" db="EMBL/GenBank/DDBJ databases">
        <title>Human intestinal bacterial collection.</title>
        <authorList>
            <person name="Pauvert C."/>
            <person name="Hitch T.C.A."/>
            <person name="Clavel T."/>
        </authorList>
    </citation>
    <scope>NUCLEOTIDE SEQUENCE [LARGE SCALE GENOMIC DNA]</scope>
    <source>
        <strain evidence="1 2">CLA-SR-H028</strain>
    </source>
</reference>
<comment type="caution">
    <text evidence="1">The sequence shown here is derived from an EMBL/GenBank/DDBJ whole genome shotgun (WGS) entry which is preliminary data.</text>
</comment>
<keyword evidence="2" id="KW-1185">Reference proteome</keyword>
<protein>
    <recommendedName>
        <fullName evidence="3">Stathmin-1-A</fullName>
    </recommendedName>
</protein>
<evidence type="ECO:0000313" key="1">
    <source>
        <dbReference type="EMBL" id="MEQ2431596.1"/>
    </source>
</evidence>
<sequence length="124" mass="15082">MKKTKDIISQENKFLRMCGDNYRDKIKKRIPMTVGDFNKFMYLFDALGLSEYSIYFSMEMFPELLVEYGERSKDCDWDIGYGEYDFPVEEMVSICEEWMQEFCDQMPLESQRKKYRKVFEIDEE</sequence>
<evidence type="ECO:0000313" key="2">
    <source>
        <dbReference type="Proteomes" id="UP001457898"/>
    </source>
</evidence>
<gene>
    <name evidence="1" type="ORF">WMO65_11330</name>
</gene>
<organism evidence="1 2">
    <name type="scientific">Blautia caccae</name>
    <dbReference type="NCBI Taxonomy" id="3133175"/>
    <lineage>
        <taxon>Bacteria</taxon>
        <taxon>Bacillati</taxon>
        <taxon>Bacillota</taxon>
        <taxon>Clostridia</taxon>
        <taxon>Lachnospirales</taxon>
        <taxon>Lachnospiraceae</taxon>
        <taxon>Blautia</taxon>
    </lineage>
</organism>
<accession>A0ABV1DP73</accession>
<name>A0ABV1DP73_9FIRM</name>
<dbReference type="RefSeq" id="WP_118743363.1">
    <property type="nucleotide sequence ID" value="NZ_JBBMFP010000009.1"/>
</dbReference>
<proteinExistence type="predicted"/>
<dbReference type="Proteomes" id="UP001457898">
    <property type="component" value="Unassembled WGS sequence"/>
</dbReference>